<name>A0A2H1X0C3_SPOFR</name>
<dbReference type="EMBL" id="ODYU01012014">
    <property type="protein sequence ID" value="SOQ58084.1"/>
    <property type="molecule type" value="Genomic_DNA"/>
</dbReference>
<keyword evidence="1" id="KW-0472">Membrane</keyword>
<keyword evidence="1" id="KW-0812">Transmembrane</keyword>
<accession>A0A2H1X0C3</accession>
<evidence type="ECO:0000313" key="2">
    <source>
        <dbReference type="EMBL" id="SOQ58084.1"/>
    </source>
</evidence>
<sequence>MTYQRNFIIFLVIMLTFNIVEIACSKELNKLINKTNSYTQISMNDFRHGMSDIVDEASGVFTKIISKMIAHKKLIGLDSNWN</sequence>
<keyword evidence="1" id="KW-1133">Transmembrane helix</keyword>
<reference evidence="2" key="1">
    <citation type="submission" date="2016-07" db="EMBL/GenBank/DDBJ databases">
        <authorList>
            <person name="Bretaudeau A."/>
        </authorList>
    </citation>
    <scope>NUCLEOTIDE SEQUENCE</scope>
    <source>
        <strain evidence="2">Rice</strain>
        <tissue evidence="2">Whole body</tissue>
    </source>
</reference>
<feature type="transmembrane region" description="Helical" evidence="1">
    <location>
        <begin position="6"/>
        <end position="24"/>
    </location>
</feature>
<gene>
    <name evidence="2" type="ORF">SFRICE_025611</name>
</gene>
<protein>
    <submittedName>
        <fullName evidence="2">SFRICE_025611</fullName>
    </submittedName>
</protein>
<organism evidence="2">
    <name type="scientific">Spodoptera frugiperda</name>
    <name type="common">Fall armyworm</name>
    <dbReference type="NCBI Taxonomy" id="7108"/>
    <lineage>
        <taxon>Eukaryota</taxon>
        <taxon>Metazoa</taxon>
        <taxon>Ecdysozoa</taxon>
        <taxon>Arthropoda</taxon>
        <taxon>Hexapoda</taxon>
        <taxon>Insecta</taxon>
        <taxon>Pterygota</taxon>
        <taxon>Neoptera</taxon>
        <taxon>Endopterygota</taxon>
        <taxon>Lepidoptera</taxon>
        <taxon>Glossata</taxon>
        <taxon>Ditrysia</taxon>
        <taxon>Noctuoidea</taxon>
        <taxon>Noctuidae</taxon>
        <taxon>Amphipyrinae</taxon>
        <taxon>Spodoptera</taxon>
    </lineage>
</organism>
<dbReference type="AlphaFoldDB" id="A0A2H1X0C3"/>
<evidence type="ECO:0000256" key="1">
    <source>
        <dbReference type="SAM" id="Phobius"/>
    </source>
</evidence>
<proteinExistence type="predicted"/>